<dbReference type="PANTHER" id="PTHR43081">
    <property type="entry name" value="ADENYLATE CYCLASE, TERMINAL-DIFFERENTIATION SPECIFIC-RELATED"/>
    <property type="match status" value="1"/>
</dbReference>
<dbReference type="RefSeq" id="WP_256216555.1">
    <property type="nucleotide sequence ID" value="NZ_FOFX01000083.1"/>
</dbReference>
<dbReference type="InterPro" id="IPR029787">
    <property type="entry name" value="Nucleotide_cyclase"/>
</dbReference>
<dbReference type="SMART" id="SM00454">
    <property type="entry name" value="SAM"/>
    <property type="match status" value="1"/>
</dbReference>
<dbReference type="InterPro" id="IPR001660">
    <property type="entry name" value="SAM"/>
</dbReference>
<organism evidence="4 5">
    <name type="scientific">Nitrosomonas ureae</name>
    <dbReference type="NCBI Taxonomy" id="44577"/>
    <lineage>
        <taxon>Bacteria</taxon>
        <taxon>Pseudomonadati</taxon>
        <taxon>Pseudomonadota</taxon>
        <taxon>Betaproteobacteria</taxon>
        <taxon>Nitrosomonadales</taxon>
        <taxon>Nitrosomonadaceae</taxon>
        <taxon>Nitrosomonas</taxon>
    </lineage>
</organism>
<dbReference type="SUPFAM" id="SSF55073">
    <property type="entry name" value="Nucleotide cyclase"/>
    <property type="match status" value="1"/>
</dbReference>
<dbReference type="Proteomes" id="UP000181998">
    <property type="component" value="Unassembled WGS sequence"/>
</dbReference>
<evidence type="ECO:0000313" key="5">
    <source>
        <dbReference type="Proteomes" id="UP000181998"/>
    </source>
</evidence>
<dbReference type="Proteomes" id="UP000244110">
    <property type="component" value="Unassembled WGS sequence"/>
</dbReference>
<name>A0A1H9H079_9PROT</name>
<gene>
    <name evidence="3" type="ORF">C8R28_103722</name>
    <name evidence="4" type="ORF">SAMN05421510_10832</name>
</gene>
<dbReference type="Pfam" id="PF00211">
    <property type="entry name" value="Guanylate_cyc"/>
    <property type="match status" value="1"/>
</dbReference>
<dbReference type="GO" id="GO:0009190">
    <property type="term" value="P:cyclic nucleotide biosynthetic process"/>
    <property type="evidence" value="ECO:0007669"/>
    <property type="project" value="InterPro"/>
</dbReference>
<dbReference type="EMBL" id="FOFX01000083">
    <property type="protein sequence ID" value="SEQ55653.1"/>
    <property type="molecule type" value="Genomic_DNA"/>
</dbReference>
<dbReference type="AlphaFoldDB" id="A0A1H9H079"/>
<reference evidence="3 6" key="2">
    <citation type="submission" date="2018-04" db="EMBL/GenBank/DDBJ databases">
        <title>Active sludge and wastewater microbial communities from Klosterneuburg, Austria.</title>
        <authorList>
            <person name="Wagner M."/>
        </authorList>
    </citation>
    <scope>NUCLEOTIDE SEQUENCE [LARGE SCALE GENOMIC DNA]</scope>
    <source>
        <strain evidence="3 6">Nm4</strain>
    </source>
</reference>
<dbReference type="Gene3D" id="3.30.70.1230">
    <property type="entry name" value="Nucleotide cyclase"/>
    <property type="match status" value="1"/>
</dbReference>
<dbReference type="SMART" id="SM00044">
    <property type="entry name" value="CYCc"/>
    <property type="match status" value="1"/>
</dbReference>
<dbReference type="PROSITE" id="PS50105">
    <property type="entry name" value="SAM_DOMAIN"/>
    <property type="match status" value="1"/>
</dbReference>
<evidence type="ECO:0000313" key="6">
    <source>
        <dbReference type="Proteomes" id="UP000244110"/>
    </source>
</evidence>
<reference evidence="4 5" key="1">
    <citation type="submission" date="2016-10" db="EMBL/GenBank/DDBJ databases">
        <authorList>
            <person name="de Groot N.N."/>
        </authorList>
    </citation>
    <scope>NUCLEOTIDE SEQUENCE [LARGE SCALE GENOMIC DNA]</scope>
    <source>
        <strain evidence="4 5">Nm9</strain>
    </source>
</reference>
<dbReference type="Pfam" id="PF00536">
    <property type="entry name" value="SAM_1"/>
    <property type="match status" value="1"/>
</dbReference>
<feature type="domain" description="SAM" evidence="1">
    <location>
        <begin position="1"/>
        <end position="62"/>
    </location>
</feature>
<dbReference type="SUPFAM" id="SSF47769">
    <property type="entry name" value="SAM/Pointed domain"/>
    <property type="match status" value="1"/>
</dbReference>
<evidence type="ECO:0000259" key="2">
    <source>
        <dbReference type="PROSITE" id="PS50125"/>
    </source>
</evidence>
<proteinExistence type="predicted"/>
<sequence>MNDRISAWLENLGLSIYRESFQHNAITWDVLPELNEGDLEAMGVLLGHRKKLLRAIAQLPQSAEVMGPGSIPVGVIPEEQPFPPERDQAERRHLTVMFCDLVDSTTLSRRLDPEDLQEVIRQFLDACSQAIGRLNGYIAKYMGDGMLVYFGYPHAHENDAERAVHAGLAILDTVRALNLDNSHPQFGIAARIGIATGQVVVGELMGQGLVCRPLFRLSPVRY</sequence>
<dbReference type="InterPro" id="IPR001054">
    <property type="entry name" value="A/G_cyclase"/>
</dbReference>
<dbReference type="PROSITE" id="PS50125">
    <property type="entry name" value="GUANYLATE_CYCLASE_2"/>
    <property type="match status" value="1"/>
</dbReference>
<protein>
    <submittedName>
        <fullName evidence="3">SAM (Sterile alpha motif) domain-containing protein</fullName>
    </submittedName>
    <submittedName>
        <fullName evidence="4">SAM domain (Sterile alpha motif)</fullName>
    </submittedName>
</protein>
<dbReference type="GO" id="GO:0035556">
    <property type="term" value="P:intracellular signal transduction"/>
    <property type="evidence" value="ECO:0007669"/>
    <property type="project" value="InterPro"/>
</dbReference>
<evidence type="ECO:0000313" key="4">
    <source>
        <dbReference type="EMBL" id="SEQ55653.1"/>
    </source>
</evidence>
<dbReference type="PANTHER" id="PTHR43081:SF1">
    <property type="entry name" value="ADENYLATE CYCLASE, TERMINAL-DIFFERENTIATION SPECIFIC"/>
    <property type="match status" value="1"/>
</dbReference>
<dbReference type="InterPro" id="IPR013761">
    <property type="entry name" value="SAM/pointed_sf"/>
</dbReference>
<dbReference type="CDD" id="cd09487">
    <property type="entry name" value="SAM_superfamily"/>
    <property type="match status" value="1"/>
</dbReference>
<evidence type="ECO:0000259" key="1">
    <source>
        <dbReference type="PROSITE" id="PS50105"/>
    </source>
</evidence>
<evidence type="ECO:0000313" key="3">
    <source>
        <dbReference type="EMBL" id="PTQ80608.1"/>
    </source>
</evidence>
<dbReference type="CDD" id="cd07302">
    <property type="entry name" value="CHD"/>
    <property type="match status" value="1"/>
</dbReference>
<dbReference type="InterPro" id="IPR050697">
    <property type="entry name" value="Adenylyl/Guanylyl_Cyclase_3/4"/>
</dbReference>
<dbReference type="Gene3D" id="1.10.150.50">
    <property type="entry name" value="Transcription Factor, Ets-1"/>
    <property type="match status" value="1"/>
</dbReference>
<accession>A0A1H9H079</accession>
<feature type="domain" description="Guanylate cyclase" evidence="2">
    <location>
        <begin position="95"/>
        <end position="222"/>
    </location>
</feature>
<dbReference type="EMBL" id="QAOL01000037">
    <property type="protein sequence ID" value="PTQ80608.1"/>
    <property type="molecule type" value="Genomic_DNA"/>
</dbReference>
<dbReference type="GO" id="GO:0004016">
    <property type="term" value="F:adenylate cyclase activity"/>
    <property type="evidence" value="ECO:0007669"/>
    <property type="project" value="UniProtKB-ARBA"/>
</dbReference>